<comment type="similarity">
    <text evidence="2">Belongs to the G-protein coupled receptor 1 family.</text>
</comment>
<evidence type="ECO:0000313" key="15">
    <source>
        <dbReference type="Proteomes" id="UP000823941"/>
    </source>
</evidence>
<evidence type="ECO:0000313" key="14">
    <source>
        <dbReference type="EMBL" id="KAG7306356.1"/>
    </source>
</evidence>
<evidence type="ECO:0000256" key="2">
    <source>
        <dbReference type="ARBA" id="ARBA00010663"/>
    </source>
</evidence>
<keyword evidence="9" id="KW-0675">Receptor</keyword>
<keyword evidence="8" id="KW-1015">Disulfide bond</keyword>
<protein>
    <recommendedName>
        <fullName evidence="13">G-protein coupled receptors family 1 profile domain-containing protein</fullName>
    </recommendedName>
</protein>
<evidence type="ECO:0000256" key="7">
    <source>
        <dbReference type="ARBA" id="ARBA00023136"/>
    </source>
</evidence>
<comment type="subcellular location">
    <subcellularLocation>
        <location evidence="1">Cell membrane</location>
        <topology evidence="1">Multi-pass membrane protein</topology>
    </subcellularLocation>
</comment>
<name>A0ABQ7QM96_PLUXY</name>
<dbReference type="InterPro" id="IPR017452">
    <property type="entry name" value="GPCR_Rhodpsn_7TM"/>
</dbReference>
<keyword evidence="4 12" id="KW-0812">Transmembrane</keyword>
<evidence type="ECO:0000256" key="1">
    <source>
        <dbReference type="ARBA" id="ARBA00004651"/>
    </source>
</evidence>
<dbReference type="Pfam" id="PF00001">
    <property type="entry name" value="7tm_1"/>
    <property type="match status" value="1"/>
</dbReference>
<evidence type="ECO:0000256" key="12">
    <source>
        <dbReference type="SAM" id="Phobius"/>
    </source>
</evidence>
<dbReference type="EMBL" id="JAHIBW010000012">
    <property type="protein sequence ID" value="KAG7306356.1"/>
    <property type="molecule type" value="Genomic_DNA"/>
</dbReference>
<keyword evidence="11" id="KW-0807">Transducer</keyword>
<keyword evidence="10" id="KW-0325">Glycoprotein</keyword>
<dbReference type="PANTHER" id="PTHR24243:SF208">
    <property type="entry name" value="PYROKININ-1 RECEPTOR"/>
    <property type="match status" value="1"/>
</dbReference>
<keyword evidence="6" id="KW-0297">G-protein coupled receptor</keyword>
<accession>A0ABQ7QM96</accession>
<evidence type="ECO:0000259" key="13">
    <source>
        <dbReference type="PROSITE" id="PS50262"/>
    </source>
</evidence>
<dbReference type="InterPro" id="IPR005390">
    <property type="entry name" value="NeuromedU_rcpt"/>
</dbReference>
<evidence type="ECO:0000256" key="6">
    <source>
        <dbReference type="ARBA" id="ARBA00023040"/>
    </source>
</evidence>
<feature type="transmembrane region" description="Helical" evidence="12">
    <location>
        <begin position="43"/>
        <end position="68"/>
    </location>
</feature>
<sequence length="342" mass="39573">MDNTIYDYISEEDVNSSFTFYGPMEMALQNDERTILASSGIKLTFSILLLAILVLSLLGNVSTCVVVIRDNSMRTPTNGYLFNLAVIDLLITLAVPVDVYIIWQPDYYPFGEVGCYMHMLIMDGLINARVMTICAFTIERYLVISKPFLRQSLAKMSRVYKIIAAIWIMSCAFCFPEVLTVELMEKKKFVYCLTTMSNSQRIYSVAVQVFLIFMVPMAMISILYTLIAIKLRSTKRSPVTGNLYREKAVRMLAAVAASFFFCWSPMTVMQVMIMMPKYRQRYYYDTWRVIHYIATVNGYMTTIVNPILYSLMSRKFRQAFKDIFRRKKAPTQSRYDLKVCNT</sequence>
<feature type="domain" description="G-protein coupled receptors family 1 profile" evidence="13">
    <location>
        <begin position="59"/>
        <end position="309"/>
    </location>
</feature>
<gene>
    <name evidence="14" type="ORF">JYU34_008980</name>
</gene>
<evidence type="ECO:0000256" key="3">
    <source>
        <dbReference type="ARBA" id="ARBA00022475"/>
    </source>
</evidence>
<evidence type="ECO:0000256" key="11">
    <source>
        <dbReference type="ARBA" id="ARBA00023224"/>
    </source>
</evidence>
<dbReference type="PROSITE" id="PS50262">
    <property type="entry name" value="G_PROTEIN_RECEP_F1_2"/>
    <property type="match status" value="1"/>
</dbReference>
<proteinExistence type="inferred from homology"/>
<keyword evidence="7 12" id="KW-0472">Membrane</keyword>
<evidence type="ECO:0000256" key="8">
    <source>
        <dbReference type="ARBA" id="ARBA00023157"/>
    </source>
</evidence>
<dbReference type="PRINTS" id="PR01565">
    <property type="entry name" value="NEUROMEDINUR"/>
</dbReference>
<dbReference type="InterPro" id="IPR000276">
    <property type="entry name" value="GPCR_Rhodpsn"/>
</dbReference>
<keyword evidence="3" id="KW-1003">Cell membrane</keyword>
<feature type="transmembrane region" description="Helical" evidence="12">
    <location>
        <begin position="159"/>
        <end position="181"/>
    </location>
</feature>
<dbReference type="Proteomes" id="UP000823941">
    <property type="component" value="Chromosome 12"/>
</dbReference>
<keyword evidence="5 12" id="KW-1133">Transmembrane helix</keyword>
<dbReference type="Gene3D" id="1.20.1070.10">
    <property type="entry name" value="Rhodopsin 7-helix transmembrane proteins"/>
    <property type="match status" value="1"/>
</dbReference>
<feature type="transmembrane region" description="Helical" evidence="12">
    <location>
        <begin position="80"/>
        <end position="103"/>
    </location>
</feature>
<dbReference type="PRINTS" id="PR00237">
    <property type="entry name" value="GPCRRHODOPSN"/>
</dbReference>
<comment type="caution">
    <text evidence="14">The sequence shown here is derived from an EMBL/GenBank/DDBJ whole genome shotgun (WGS) entry which is preliminary data.</text>
</comment>
<dbReference type="SUPFAM" id="SSF81321">
    <property type="entry name" value="Family A G protein-coupled receptor-like"/>
    <property type="match status" value="1"/>
</dbReference>
<keyword evidence="15" id="KW-1185">Reference proteome</keyword>
<organism evidence="14 15">
    <name type="scientific">Plutella xylostella</name>
    <name type="common">Diamondback moth</name>
    <name type="synonym">Plutella maculipennis</name>
    <dbReference type="NCBI Taxonomy" id="51655"/>
    <lineage>
        <taxon>Eukaryota</taxon>
        <taxon>Metazoa</taxon>
        <taxon>Ecdysozoa</taxon>
        <taxon>Arthropoda</taxon>
        <taxon>Hexapoda</taxon>
        <taxon>Insecta</taxon>
        <taxon>Pterygota</taxon>
        <taxon>Neoptera</taxon>
        <taxon>Endopterygota</taxon>
        <taxon>Lepidoptera</taxon>
        <taxon>Glossata</taxon>
        <taxon>Ditrysia</taxon>
        <taxon>Yponomeutoidea</taxon>
        <taxon>Plutellidae</taxon>
        <taxon>Plutella</taxon>
    </lineage>
</organism>
<evidence type="ECO:0000256" key="4">
    <source>
        <dbReference type="ARBA" id="ARBA00022692"/>
    </source>
</evidence>
<dbReference type="PANTHER" id="PTHR24243">
    <property type="entry name" value="G-PROTEIN COUPLED RECEPTOR"/>
    <property type="match status" value="1"/>
</dbReference>
<reference evidence="14 15" key="1">
    <citation type="submission" date="2021-06" db="EMBL/GenBank/DDBJ databases">
        <title>A haploid diamondback moth (Plutella xylostella L.) genome assembly resolves 31 chromosomes and identifies a diamide resistance mutation.</title>
        <authorList>
            <person name="Ward C.M."/>
            <person name="Perry K.D."/>
            <person name="Baker G."/>
            <person name="Powis K."/>
            <person name="Heckel D.G."/>
            <person name="Baxter S.W."/>
        </authorList>
    </citation>
    <scope>NUCLEOTIDE SEQUENCE [LARGE SCALE GENOMIC DNA]</scope>
    <source>
        <strain evidence="14 15">LV</strain>
        <tissue evidence="14">Single pupa</tissue>
    </source>
</reference>
<feature type="transmembrane region" description="Helical" evidence="12">
    <location>
        <begin position="289"/>
        <end position="311"/>
    </location>
</feature>
<feature type="transmembrane region" description="Helical" evidence="12">
    <location>
        <begin position="248"/>
        <end position="269"/>
    </location>
</feature>
<feature type="transmembrane region" description="Helical" evidence="12">
    <location>
        <begin position="201"/>
        <end position="227"/>
    </location>
</feature>
<evidence type="ECO:0000256" key="5">
    <source>
        <dbReference type="ARBA" id="ARBA00022989"/>
    </source>
</evidence>
<evidence type="ECO:0000256" key="9">
    <source>
        <dbReference type="ARBA" id="ARBA00023170"/>
    </source>
</evidence>
<evidence type="ECO:0000256" key="10">
    <source>
        <dbReference type="ARBA" id="ARBA00023180"/>
    </source>
</evidence>
<feature type="transmembrane region" description="Helical" evidence="12">
    <location>
        <begin position="115"/>
        <end position="138"/>
    </location>
</feature>